<keyword evidence="3 9" id="KW-0812">Transmembrane</keyword>
<organism evidence="12 13">
    <name type="scientific">Pocillopora damicornis</name>
    <name type="common">Cauliflower coral</name>
    <name type="synonym">Millepora damicornis</name>
    <dbReference type="NCBI Taxonomy" id="46731"/>
    <lineage>
        <taxon>Eukaryota</taxon>
        <taxon>Metazoa</taxon>
        <taxon>Cnidaria</taxon>
        <taxon>Anthozoa</taxon>
        <taxon>Hexacorallia</taxon>
        <taxon>Scleractinia</taxon>
        <taxon>Astrocoeniina</taxon>
        <taxon>Pocilloporidae</taxon>
        <taxon>Pocillopora</taxon>
    </lineage>
</organism>
<sequence length="335" mass="37768">MTNFTLLNGQNDSDKNSLAKLGIGMKAGTVVNLLLIFIIVVGNVLVIAAYMKNRRLHTGAYALIVSLAFSDLLVGGVSLPIRIFGSIMNWKVSVIVVVLYTALDIFSALVSNLHLMAISIERFIAVSKPFYHQTLSIKPYAFASVLSWILGIFVACSHPGNYLRDNDEQKLKLKILKVYATALFTVCFLGPLSVITFVNIGIFRVARVLIHCAPSQHGNLKQRVRKERKAAFTLLVMTGFFFVAWSPFFVVNMFYVYCVQCLPSSSNAQYEMVDIIKWLHYSNSAINPAIYAFRDAEMRRTFARLLGPFKRFCRSGRVEPEFPNTHEILDLYIRN</sequence>
<comment type="caution">
    <text evidence="12">The sequence shown here is derived from an EMBL/GenBank/DDBJ whole genome shotgun (WGS) entry which is preliminary data.</text>
</comment>
<evidence type="ECO:0000256" key="4">
    <source>
        <dbReference type="ARBA" id="ARBA00022989"/>
    </source>
</evidence>
<dbReference type="Pfam" id="PF00001">
    <property type="entry name" value="7tm_1"/>
    <property type="match status" value="1"/>
</dbReference>
<feature type="transmembrane region" description="Helical" evidence="10">
    <location>
        <begin position="139"/>
        <end position="160"/>
    </location>
</feature>
<dbReference type="GO" id="GO:0045202">
    <property type="term" value="C:synapse"/>
    <property type="evidence" value="ECO:0007669"/>
    <property type="project" value="GOC"/>
</dbReference>
<evidence type="ECO:0000259" key="11">
    <source>
        <dbReference type="PROSITE" id="PS50262"/>
    </source>
</evidence>
<dbReference type="PANTHER" id="PTHR24247:SF202">
    <property type="entry name" value="5-HYDROXYTRYPTAMINE RECEPTOR 1"/>
    <property type="match status" value="1"/>
</dbReference>
<dbReference type="GO" id="GO:0030425">
    <property type="term" value="C:dendrite"/>
    <property type="evidence" value="ECO:0007669"/>
    <property type="project" value="TreeGrafter"/>
</dbReference>
<dbReference type="PRINTS" id="PR00534">
    <property type="entry name" value="MCRFAMILY"/>
</dbReference>
<evidence type="ECO:0000256" key="3">
    <source>
        <dbReference type="ARBA" id="ARBA00022692"/>
    </source>
</evidence>
<keyword evidence="5 9" id="KW-0297">G-protein coupled receptor</keyword>
<evidence type="ECO:0000313" key="13">
    <source>
        <dbReference type="Proteomes" id="UP000275408"/>
    </source>
</evidence>
<dbReference type="PROSITE" id="PS00237">
    <property type="entry name" value="G_PROTEIN_RECEP_F1_1"/>
    <property type="match status" value="1"/>
</dbReference>
<comment type="similarity">
    <text evidence="9">Belongs to the G-protein coupled receptor 1 family.</text>
</comment>
<comment type="subcellular location">
    <subcellularLocation>
        <location evidence="1">Cell membrane</location>
        <topology evidence="1">Multi-pass membrane protein</topology>
    </subcellularLocation>
</comment>
<dbReference type="GO" id="GO:0007187">
    <property type="term" value="P:G protein-coupled receptor signaling pathway, coupled to cyclic nucleotide second messenger"/>
    <property type="evidence" value="ECO:0007669"/>
    <property type="project" value="TreeGrafter"/>
</dbReference>
<keyword evidence="6 10" id="KW-0472">Membrane</keyword>
<dbReference type="GO" id="GO:0007268">
    <property type="term" value="P:chemical synaptic transmission"/>
    <property type="evidence" value="ECO:0007669"/>
    <property type="project" value="TreeGrafter"/>
</dbReference>
<evidence type="ECO:0000256" key="10">
    <source>
        <dbReference type="SAM" id="Phobius"/>
    </source>
</evidence>
<keyword evidence="8 9" id="KW-0807">Transducer</keyword>
<protein>
    <recommendedName>
        <fullName evidence="11">G-protein coupled receptors family 1 profile domain-containing protein</fullName>
    </recommendedName>
</protein>
<dbReference type="GO" id="GO:0004993">
    <property type="term" value="F:G protein-coupled serotonin receptor activity"/>
    <property type="evidence" value="ECO:0007669"/>
    <property type="project" value="TreeGrafter"/>
</dbReference>
<dbReference type="STRING" id="46731.A0A3M6TV35"/>
<dbReference type="GO" id="GO:0030594">
    <property type="term" value="F:neurotransmitter receptor activity"/>
    <property type="evidence" value="ECO:0007669"/>
    <property type="project" value="TreeGrafter"/>
</dbReference>
<keyword evidence="4 10" id="KW-1133">Transmembrane helix</keyword>
<dbReference type="SMART" id="SM01381">
    <property type="entry name" value="7TM_GPCR_Srsx"/>
    <property type="match status" value="1"/>
</dbReference>
<dbReference type="SUPFAM" id="SSF81321">
    <property type="entry name" value="Family A G protein-coupled receptor-like"/>
    <property type="match status" value="1"/>
</dbReference>
<dbReference type="EMBL" id="RCHS01002879">
    <property type="protein sequence ID" value="RMX45124.1"/>
    <property type="molecule type" value="Genomic_DNA"/>
</dbReference>
<feature type="domain" description="G-protein coupled receptors family 1 profile" evidence="11">
    <location>
        <begin position="42"/>
        <end position="291"/>
    </location>
</feature>
<dbReference type="AlphaFoldDB" id="A0A3M6TV35"/>
<gene>
    <name evidence="12" type="ORF">pdam_00016482</name>
</gene>
<evidence type="ECO:0000256" key="8">
    <source>
        <dbReference type="ARBA" id="ARBA00023224"/>
    </source>
</evidence>
<dbReference type="Gene3D" id="1.20.1070.10">
    <property type="entry name" value="Rhodopsin 7-helix transmembrane proteins"/>
    <property type="match status" value="1"/>
</dbReference>
<keyword evidence="2" id="KW-1003">Cell membrane</keyword>
<evidence type="ECO:0000256" key="1">
    <source>
        <dbReference type="ARBA" id="ARBA00004651"/>
    </source>
</evidence>
<evidence type="ECO:0000256" key="9">
    <source>
        <dbReference type="RuleBase" id="RU000688"/>
    </source>
</evidence>
<feature type="transmembrane region" description="Helical" evidence="10">
    <location>
        <begin position="231"/>
        <end position="257"/>
    </location>
</feature>
<reference evidence="12 13" key="1">
    <citation type="journal article" date="2018" name="Sci. Rep.">
        <title>Comparative analysis of the Pocillopora damicornis genome highlights role of immune system in coral evolution.</title>
        <authorList>
            <person name="Cunning R."/>
            <person name="Bay R.A."/>
            <person name="Gillette P."/>
            <person name="Baker A.C."/>
            <person name="Traylor-Knowles N."/>
        </authorList>
    </citation>
    <scope>NUCLEOTIDE SEQUENCE [LARGE SCALE GENOMIC DNA]</scope>
    <source>
        <strain evidence="12">RSMAS</strain>
        <tissue evidence="12">Whole animal</tissue>
    </source>
</reference>
<evidence type="ECO:0000313" key="12">
    <source>
        <dbReference type="EMBL" id="RMX45124.1"/>
    </source>
</evidence>
<feature type="transmembrane region" description="Helical" evidence="10">
    <location>
        <begin position="93"/>
        <end position="118"/>
    </location>
</feature>
<dbReference type="PANTHER" id="PTHR24247">
    <property type="entry name" value="5-HYDROXYTRYPTAMINE RECEPTOR"/>
    <property type="match status" value="1"/>
</dbReference>
<dbReference type="InterPro" id="IPR001671">
    <property type="entry name" value="Melcrt_ACTH_rcpt"/>
</dbReference>
<evidence type="ECO:0000256" key="6">
    <source>
        <dbReference type="ARBA" id="ARBA00023136"/>
    </source>
</evidence>
<feature type="transmembrane region" description="Helical" evidence="10">
    <location>
        <begin position="58"/>
        <end position="81"/>
    </location>
</feature>
<keyword evidence="13" id="KW-1185">Reference proteome</keyword>
<accession>A0A3M6TV35</accession>
<feature type="transmembrane region" description="Helical" evidence="10">
    <location>
        <begin position="30"/>
        <end position="51"/>
    </location>
</feature>
<dbReference type="PROSITE" id="PS50262">
    <property type="entry name" value="G_PROTEIN_RECEP_F1_2"/>
    <property type="match status" value="1"/>
</dbReference>
<evidence type="ECO:0000256" key="7">
    <source>
        <dbReference type="ARBA" id="ARBA00023170"/>
    </source>
</evidence>
<evidence type="ECO:0000256" key="5">
    <source>
        <dbReference type="ARBA" id="ARBA00023040"/>
    </source>
</evidence>
<name>A0A3M6TV35_POCDA</name>
<dbReference type="InterPro" id="IPR017452">
    <property type="entry name" value="GPCR_Rhodpsn_7TM"/>
</dbReference>
<dbReference type="Proteomes" id="UP000275408">
    <property type="component" value="Unassembled WGS sequence"/>
</dbReference>
<dbReference type="OrthoDB" id="10018303at2759"/>
<evidence type="ECO:0000256" key="2">
    <source>
        <dbReference type="ARBA" id="ARBA00022475"/>
    </source>
</evidence>
<feature type="transmembrane region" description="Helical" evidence="10">
    <location>
        <begin position="180"/>
        <end position="210"/>
    </location>
</feature>
<dbReference type="GO" id="GO:0004977">
    <property type="term" value="F:melanocortin receptor activity"/>
    <property type="evidence" value="ECO:0007669"/>
    <property type="project" value="InterPro"/>
</dbReference>
<dbReference type="InterPro" id="IPR000276">
    <property type="entry name" value="GPCR_Rhodpsn"/>
</dbReference>
<dbReference type="PRINTS" id="PR00237">
    <property type="entry name" value="GPCRRHODOPSN"/>
</dbReference>
<keyword evidence="7 9" id="KW-0675">Receptor</keyword>
<dbReference type="GO" id="GO:0005886">
    <property type="term" value="C:plasma membrane"/>
    <property type="evidence" value="ECO:0007669"/>
    <property type="project" value="UniProtKB-SubCell"/>
</dbReference>
<proteinExistence type="inferred from homology"/>